<evidence type="ECO:0000256" key="3">
    <source>
        <dbReference type="ARBA" id="ARBA00018111"/>
    </source>
</evidence>
<feature type="domain" description="RecX second three-helical" evidence="6">
    <location>
        <begin position="112"/>
        <end position="153"/>
    </location>
</feature>
<dbReference type="RefSeq" id="WP_146950452.1">
    <property type="nucleotide sequence ID" value="NZ_VOQF01000017.1"/>
</dbReference>
<gene>
    <name evidence="5 9" type="primary">recX</name>
    <name evidence="9" type="ORF">FS935_20180</name>
</gene>
<comment type="caution">
    <text evidence="9">The sequence shown here is derived from an EMBL/GenBank/DDBJ whole genome shotgun (WGS) entry which is preliminary data.</text>
</comment>
<dbReference type="Pfam" id="PF02631">
    <property type="entry name" value="RecX_HTH2"/>
    <property type="match status" value="1"/>
</dbReference>
<feature type="domain" description="RecX third three-helical" evidence="7">
    <location>
        <begin position="217"/>
        <end position="263"/>
    </location>
</feature>
<dbReference type="HAMAP" id="MF_01114">
    <property type="entry name" value="RecX"/>
    <property type="match status" value="1"/>
</dbReference>
<evidence type="ECO:0000256" key="4">
    <source>
        <dbReference type="ARBA" id="ARBA00022490"/>
    </source>
</evidence>
<accession>A0A5C6VLM0</accession>
<organism evidence="9 10">
    <name type="scientific">Metabacillus litoralis</name>
    <dbReference type="NCBI Taxonomy" id="152268"/>
    <lineage>
        <taxon>Bacteria</taxon>
        <taxon>Bacillati</taxon>
        <taxon>Bacillota</taxon>
        <taxon>Bacilli</taxon>
        <taxon>Bacillales</taxon>
        <taxon>Bacillaceae</taxon>
        <taxon>Metabacillus</taxon>
    </lineage>
</organism>
<keyword evidence="4 5" id="KW-0963">Cytoplasm</keyword>
<dbReference type="OrthoDB" id="5421057at2"/>
<name>A0A5C6VLM0_9BACI</name>
<proteinExistence type="inferred from homology"/>
<dbReference type="Pfam" id="PF21981">
    <property type="entry name" value="RecX_HTH3"/>
    <property type="match status" value="2"/>
</dbReference>
<comment type="subcellular location">
    <subcellularLocation>
        <location evidence="1 5">Cytoplasm</location>
    </subcellularLocation>
</comment>
<dbReference type="InterPro" id="IPR053926">
    <property type="entry name" value="RecX_HTH_1st"/>
</dbReference>
<evidence type="ECO:0000256" key="5">
    <source>
        <dbReference type="HAMAP-Rule" id="MF_01114"/>
    </source>
</evidence>
<feature type="domain" description="RecX first three-helical" evidence="8">
    <location>
        <begin position="66"/>
        <end position="105"/>
    </location>
</feature>
<dbReference type="PANTHER" id="PTHR33602:SF1">
    <property type="entry name" value="REGULATORY PROTEIN RECX FAMILY PROTEIN"/>
    <property type="match status" value="1"/>
</dbReference>
<evidence type="ECO:0000256" key="2">
    <source>
        <dbReference type="ARBA" id="ARBA00009695"/>
    </source>
</evidence>
<dbReference type="InterPro" id="IPR036388">
    <property type="entry name" value="WH-like_DNA-bd_sf"/>
</dbReference>
<evidence type="ECO:0000256" key="1">
    <source>
        <dbReference type="ARBA" id="ARBA00004496"/>
    </source>
</evidence>
<keyword evidence="10" id="KW-1185">Reference proteome</keyword>
<sequence>MAIITKITTQKKTDDRLNIFLDDGSGEKYAFSVDQDVFIKYNLQKGKELDEFDIIEIQYGDSIKKAYNKALEYLSYRMRSIKEVKDYLSKKEYNDAVIAEVIIKLKDYKYVDDLEFTIAYVRTQWQTNGKGPTVIKRELYEKGIEQSFVEQALSLYTENAQIEEAISHAEKVLKKNNKLSTVLLKQKIEQHLVRKGFSFQIISIALEEVQFEQDESEEWSALEKHAEKAKKKYQNEEPYQYKMKMKQFLYRKGFPIELIEKYLDAES</sequence>
<dbReference type="InterPro" id="IPR053924">
    <property type="entry name" value="RecX_HTH_2nd"/>
</dbReference>
<evidence type="ECO:0000313" key="10">
    <source>
        <dbReference type="Proteomes" id="UP000321363"/>
    </source>
</evidence>
<dbReference type="Gene3D" id="1.10.10.10">
    <property type="entry name" value="Winged helix-like DNA-binding domain superfamily/Winged helix DNA-binding domain"/>
    <property type="match status" value="4"/>
</dbReference>
<evidence type="ECO:0000259" key="6">
    <source>
        <dbReference type="Pfam" id="PF02631"/>
    </source>
</evidence>
<evidence type="ECO:0000259" key="8">
    <source>
        <dbReference type="Pfam" id="PF21982"/>
    </source>
</evidence>
<dbReference type="InterPro" id="IPR003783">
    <property type="entry name" value="Regulatory_RecX"/>
</dbReference>
<dbReference type="InterPro" id="IPR053925">
    <property type="entry name" value="RecX_HTH_3rd"/>
</dbReference>
<dbReference type="EMBL" id="VOQF01000017">
    <property type="protein sequence ID" value="TXC85684.1"/>
    <property type="molecule type" value="Genomic_DNA"/>
</dbReference>
<comment type="similarity">
    <text evidence="2 5">Belongs to the RecX family.</text>
</comment>
<dbReference type="GO" id="GO:0005737">
    <property type="term" value="C:cytoplasm"/>
    <property type="evidence" value="ECO:0007669"/>
    <property type="project" value="UniProtKB-SubCell"/>
</dbReference>
<dbReference type="GO" id="GO:0006282">
    <property type="term" value="P:regulation of DNA repair"/>
    <property type="evidence" value="ECO:0007669"/>
    <property type="project" value="UniProtKB-UniRule"/>
</dbReference>
<reference evidence="9 10" key="1">
    <citation type="journal article" date="2005" name="Int. J. Syst. Evol. Microbiol.">
        <title>Bacillus litoralis sp. nov., isolated from a tidal flat of the Yellow Sea in Korea.</title>
        <authorList>
            <person name="Yoon J.H."/>
            <person name="Oh T.K."/>
        </authorList>
    </citation>
    <scope>NUCLEOTIDE SEQUENCE [LARGE SCALE GENOMIC DNA]</scope>
    <source>
        <strain evidence="9 10">SW-211</strain>
    </source>
</reference>
<dbReference type="NCBIfam" id="NF010733">
    <property type="entry name" value="PRK14135.1"/>
    <property type="match status" value="1"/>
</dbReference>
<protein>
    <recommendedName>
        <fullName evidence="3 5">Regulatory protein RecX</fullName>
    </recommendedName>
</protein>
<evidence type="ECO:0000313" key="9">
    <source>
        <dbReference type="EMBL" id="TXC85684.1"/>
    </source>
</evidence>
<feature type="domain" description="RecX third three-helical" evidence="7">
    <location>
        <begin position="161"/>
        <end position="206"/>
    </location>
</feature>
<evidence type="ECO:0000259" key="7">
    <source>
        <dbReference type="Pfam" id="PF21981"/>
    </source>
</evidence>
<dbReference type="AlphaFoldDB" id="A0A5C6VLM0"/>
<comment type="function">
    <text evidence="5">Modulates RecA activity.</text>
</comment>
<dbReference type="Pfam" id="PF21982">
    <property type="entry name" value="RecX_HTH1"/>
    <property type="match status" value="1"/>
</dbReference>
<dbReference type="Proteomes" id="UP000321363">
    <property type="component" value="Unassembled WGS sequence"/>
</dbReference>
<dbReference type="PANTHER" id="PTHR33602">
    <property type="entry name" value="REGULATORY PROTEIN RECX FAMILY PROTEIN"/>
    <property type="match status" value="1"/>
</dbReference>